<dbReference type="EMBL" id="PRFC01000307">
    <property type="protein sequence ID" value="PWU92856.1"/>
    <property type="molecule type" value="Genomic_DNA"/>
</dbReference>
<dbReference type="VEuPathDB" id="TriTrypDB:C3747_307g24"/>
<dbReference type="VEuPathDB" id="TriTrypDB:TcYC6_0104570"/>
<sequence>MRRYLHKCEWPNWLDVCRTAMLGYNASAPDERSRKQVAIMDLVRQHLRLPEKQRSRQATRTNHDKQHKTDPPPDHYNNTTVVRGAMETTKDGEESVSDENEQQDPTAHQTERILTASNTYKARCAETLCTLQATGRAAALLTAAEAEPVVFSPELVQSLDDFYPQEDTSLYPEPAVSALLVTFDSKDVAKMIGSRLTRGAAPGLDGWTRELLYPLTKDKALLMAITAILTDMANGNVAPEVAHRLRATNLTMLRKPNKKFCPTGAECVWAKAISLMAVDAVMPALTTCLKNLQYGVGNNIELAIDKVWQEFHIKGGVAMLDGRNAYNAISRTAILSAVYGNTT</sequence>
<evidence type="ECO:0000313" key="3">
    <source>
        <dbReference type="Proteomes" id="UP000246078"/>
    </source>
</evidence>
<dbReference type="VEuPathDB" id="TriTrypDB:TCDM_12023"/>
<accession>A0A2V2VBF9</accession>
<proteinExistence type="predicted"/>
<dbReference type="Proteomes" id="UP000246078">
    <property type="component" value="Unassembled WGS sequence"/>
</dbReference>
<reference evidence="2 3" key="1">
    <citation type="journal article" date="2018" name="Microb. Genom.">
        <title>Expanding an expanded genome: long-read sequencing of Trypanosoma cruzi.</title>
        <authorList>
            <person name="Berna L."/>
            <person name="Rodriguez M."/>
            <person name="Chiribao M.L."/>
            <person name="Parodi-Talice A."/>
            <person name="Pita S."/>
            <person name="Rijo G."/>
            <person name="Alvarez-Valin F."/>
            <person name="Robello C."/>
        </authorList>
    </citation>
    <scope>NUCLEOTIDE SEQUENCE [LARGE SCALE GENOMIC DNA]</scope>
    <source>
        <strain evidence="2 3">TCC</strain>
    </source>
</reference>
<name>A0A2V2VBF9_TRYCR</name>
<dbReference type="GO" id="GO:0003964">
    <property type="term" value="F:RNA-directed DNA polymerase activity"/>
    <property type="evidence" value="ECO:0007669"/>
    <property type="project" value="UniProtKB-KW"/>
</dbReference>
<dbReference type="AlphaFoldDB" id="A0A2V2VBF9"/>
<feature type="compositionally biased region" description="Basic and acidic residues" evidence="1">
    <location>
        <begin position="61"/>
        <end position="73"/>
    </location>
</feature>
<keyword evidence="2" id="KW-0548">Nucleotidyltransferase</keyword>
<gene>
    <name evidence="2" type="ORF">C3747_307g24</name>
</gene>
<dbReference type="VEuPathDB" id="TriTrypDB:TcCL_Unassigned00964"/>
<comment type="caution">
    <text evidence="2">The sequence shown here is derived from an EMBL/GenBank/DDBJ whole genome shotgun (WGS) entry which is preliminary data.</text>
</comment>
<dbReference type="VEuPathDB" id="TriTrypDB:TcBrA4_0050350"/>
<keyword evidence="2" id="KW-0695">RNA-directed DNA polymerase</keyword>
<feature type="region of interest" description="Disordered" evidence="1">
    <location>
        <begin position="45"/>
        <end position="110"/>
    </location>
</feature>
<evidence type="ECO:0000256" key="1">
    <source>
        <dbReference type="SAM" id="MobiDB-lite"/>
    </source>
</evidence>
<protein>
    <submittedName>
        <fullName evidence="2">Putative SLACS reverse transcriptase</fullName>
    </submittedName>
</protein>
<dbReference type="VEuPathDB" id="TriTrypDB:TcG_11646"/>
<keyword evidence="2" id="KW-0808">Transferase</keyword>
<evidence type="ECO:0000313" key="2">
    <source>
        <dbReference type="EMBL" id="PWU92856.1"/>
    </source>
</evidence>
<organism evidence="2 3">
    <name type="scientific">Trypanosoma cruzi</name>
    <dbReference type="NCBI Taxonomy" id="5693"/>
    <lineage>
        <taxon>Eukaryota</taxon>
        <taxon>Discoba</taxon>
        <taxon>Euglenozoa</taxon>
        <taxon>Kinetoplastea</taxon>
        <taxon>Metakinetoplastina</taxon>
        <taxon>Trypanosomatida</taxon>
        <taxon>Trypanosomatidae</taxon>
        <taxon>Trypanosoma</taxon>
        <taxon>Schizotrypanum</taxon>
    </lineage>
</organism>